<keyword evidence="3" id="KW-1185">Reference proteome</keyword>
<accession>A0AAV5X0T9</accession>
<evidence type="ECO:0000256" key="1">
    <source>
        <dbReference type="SAM" id="SignalP"/>
    </source>
</evidence>
<gene>
    <name evidence="2" type="ORF">PFISCL1PPCAC_27807</name>
</gene>
<feature type="chain" id="PRO_5043383411" evidence="1">
    <location>
        <begin position="20"/>
        <end position="114"/>
    </location>
</feature>
<protein>
    <submittedName>
        <fullName evidence="2">Uncharacterized protein</fullName>
    </submittedName>
</protein>
<reference evidence="2" key="1">
    <citation type="submission" date="2023-10" db="EMBL/GenBank/DDBJ databases">
        <title>Genome assembly of Pristionchus species.</title>
        <authorList>
            <person name="Yoshida K."/>
            <person name="Sommer R.J."/>
        </authorList>
    </citation>
    <scope>NUCLEOTIDE SEQUENCE</scope>
    <source>
        <strain evidence="2">RS5133</strain>
    </source>
</reference>
<dbReference type="Proteomes" id="UP001432322">
    <property type="component" value="Unassembled WGS sequence"/>
</dbReference>
<keyword evidence="1" id="KW-0732">Signal</keyword>
<proteinExistence type="predicted"/>
<evidence type="ECO:0000313" key="3">
    <source>
        <dbReference type="Proteomes" id="UP001432322"/>
    </source>
</evidence>
<dbReference type="EMBL" id="BTSY01000007">
    <property type="protein sequence ID" value="GMT36510.1"/>
    <property type="molecule type" value="Genomic_DNA"/>
</dbReference>
<organism evidence="2 3">
    <name type="scientific">Pristionchus fissidentatus</name>
    <dbReference type="NCBI Taxonomy" id="1538716"/>
    <lineage>
        <taxon>Eukaryota</taxon>
        <taxon>Metazoa</taxon>
        <taxon>Ecdysozoa</taxon>
        <taxon>Nematoda</taxon>
        <taxon>Chromadorea</taxon>
        <taxon>Rhabditida</taxon>
        <taxon>Rhabditina</taxon>
        <taxon>Diplogasteromorpha</taxon>
        <taxon>Diplogasteroidea</taxon>
        <taxon>Neodiplogasteridae</taxon>
        <taxon>Pristionchus</taxon>
    </lineage>
</organism>
<comment type="caution">
    <text evidence="2">The sequence shown here is derived from an EMBL/GenBank/DDBJ whole genome shotgun (WGS) entry which is preliminary data.</text>
</comment>
<sequence>MRTTSVVLLLITFADVVNSDCFNRDYGLTGLGTDNDTCYVLFENSKVEAGYVDNEIVALLQGKNVVTCDSIEDAFKKEKSPFACNCTGMICNGHALMEARHAIGLMHDESPPEW</sequence>
<dbReference type="AlphaFoldDB" id="A0AAV5X0T9"/>
<name>A0AAV5X0T9_9BILA</name>
<feature type="signal peptide" evidence="1">
    <location>
        <begin position="1"/>
        <end position="19"/>
    </location>
</feature>
<evidence type="ECO:0000313" key="2">
    <source>
        <dbReference type="EMBL" id="GMT36510.1"/>
    </source>
</evidence>